<dbReference type="InterPro" id="IPR011060">
    <property type="entry name" value="RibuloseP-bd_barrel"/>
</dbReference>
<evidence type="ECO:0000256" key="4">
    <source>
        <dbReference type="ARBA" id="ARBA00022272"/>
    </source>
</evidence>
<evidence type="ECO:0000313" key="12">
    <source>
        <dbReference type="Proteomes" id="UP001526143"/>
    </source>
</evidence>
<comment type="caution">
    <text evidence="11">The sequence shown here is derived from an EMBL/GenBank/DDBJ whole genome shotgun (WGS) entry which is preliminary data.</text>
</comment>
<dbReference type="PANTHER" id="PTHR42894:SF1">
    <property type="entry name" value="N-(5'-PHOSPHORIBOSYL)ANTHRANILATE ISOMERASE"/>
    <property type="match status" value="1"/>
</dbReference>
<dbReference type="GO" id="GO:0004640">
    <property type="term" value="F:phosphoribosylanthranilate isomerase activity"/>
    <property type="evidence" value="ECO:0007669"/>
    <property type="project" value="UniProtKB-EC"/>
</dbReference>
<evidence type="ECO:0000259" key="10">
    <source>
        <dbReference type="Pfam" id="PF00697"/>
    </source>
</evidence>
<evidence type="ECO:0000256" key="6">
    <source>
        <dbReference type="ARBA" id="ARBA00022822"/>
    </source>
</evidence>
<comment type="catalytic activity">
    <reaction evidence="1 9">
        <text>N-(5-phospho-beta-D-ribosyl)anthranilate = 1-(2-carboxyphenylamino)-1-deoxy-D-ribulose 5-phosphate</text>
        <dbReference type="Rhea" id="RHEA:21540"/>
        <dbReference type="ChEBI" id="CHEBI:18277"/>
        <dbReference type="ChEBI" id="CHEBI:58613"/>
        <dbReference type="EC" id="5.3.1.24"/>
    </reaction>
</comment>
<gene>
    <name evidence="9" type="primary">trpF</name>
    <name evidence="11" type="ORF">OGM63_22320</name>
</gene>
<accession>A0ABT3B4B8</accession>
<comment type="pathway">
    <text evidence="2 9">Amino-acid biosynthesis; L-tryptophan biosynthesis; L-tryptophan from chorismate: step 3/5.</text>
</comment>
<keyword evidence="8 9" id="KW-0413">Isomerase</keyword>
<dbReference type="SUPFAM" id="SSF51366">
    <property type="entry name" value="Ribulose-phoshate binding barrel"/>
    <property type="match status" value="1"/>
</dbReference>
<evidence type="ECO:0000256" key="5">
    <source>
        <dbReference type="ARBA" id="ARBA00022605"/>
    </source>
</evidence>
<dbReference type="InterPro" id="IPR001240">
    <property type="entry name" value="PRAI_dom"/>
</dbReference>
<organism evidence="11 12">
    <name type="scientific">Plectonema radiosum NIES-515</name>
    <dbReference type="NCBI Taxonomy" id="2986073"/>
    <lineage>
        <taxon>Bacteria</taxon>
        <taxon>Bacillati</taxon>
        <taxon>Cyanobacteriota</taxon>
        <taxon>Cyanophyceae</taxon>
        <taxon>Oscillatoriophycideae</taxon>
        <taxon>Oscillatoriales</taxon>
        <taxon>Microcoleaceae</taxon>
        <taxon>Plectonema</taxon>
    </lineage>
</organism>
<feature type="domain" description="N-(5'phosphoribosyl) anthranilate isomerase (PRAI)" evidence="10">
    <location>
        <begin position="3"/>
        <end position="203"/>
    </location>
</feature>
<dbReference type="InterPro" id="IPR013785">
    <property type="entry name" value="Aldolase_TIM"/>
</dbReference>
<dbReference type="NCBIfam" id="NF002298">
    <property type="entry name" value="PRK01222.1-4"/>
    <property type="match status" value="1"/>
</dbReference>
<keyword evidence="6 9" id="KW-0822">Tryptophan biosynthesis</keyword>
<evidence type="ECO:0000256" key="8">
    <source>
        <dbReference type="ARBA" id="ARBA00023235"/>
    </source>
</evidence>
<protein>
    <recommendedName>
        <fullName evidence="4 9">N-(5'-phosphoribosyl)anthranilate isomerase</fullName>
        <shortName evidence="9">PRAI</shortName>
        <ecNumber evidence="3 9">5.3.1.24</ecNumber>
    </recommendedName>
</protein>
<evidence type="ECO:0000256" key="2">
    <source>
        <dbReference type="ARBA" id="ARBA00004664"/>
    </source>
</evidence>
<reference evidence="11 12" key="1">
    <citation type="submission" date="2022-10" db="EMBL/GenBank/DDBJ databases">
        <title>Identification of biosynthetic pathway for the production of the potent trypsin inhibitor radiosumin.</title>
        <authorList>
            <person name="Fewer D.P."/>
            <person name="Delbaje E."/>
            <person name="Ouyang X."/>
            <person name="Agostino P.D."/>
            <person name="Wahlsten M."/>
            <person name="Jokela J."/>
            <person name="Permi P."/>
            <person name="Haapaniemi E."/>
            <person name="Koistinen H."/>
        </authorList>
    </citation>
    <scope>NUCLEOTIDE SEQUENCE [LARGE SCALE GENOMIC DNA]</scope>
    <source>
        <strain evidence="11 12">NIES-515</strain>
    </source>
</reference>
<dbReference type="PANTHER" id="PTHR42894">
    <property type="entry name" value="N-(5'-PHOSPHORIBOSYL)ANTHRANILATE ISOMERASE"/>
    <property type="match status" value="1"/>
</dbReference>
<dbReference type="RefSeq" id="WP_263747854.1">
    <property type="nucleotide sequence ID" value="NZ_JAOWRF010000317.1"/>
</dbReference>
<sequence>MRVKICGITQAEQGKAIAREGATALGFICVLSSPRYVSAAQIRAVVTQLPENIDNIGVFANSTVDEIAQTVTDSGLTGVQLHGDESTEFCYQVRQSLPDVEIIKALRIRSLEDFDKAATYTFAVNTLLLDAYDPQQLGGTGKTLDWKMLQQFSPSCPWFLAGGLTPDNIVEALNQVKPSGIDLSSGVERAPGDKDLDKVAQLFARLRGKTQLDR</sequence>
<dbReference type="Pfam" id="PF00697">
    <property type="entry name" value="PRAI"/>
    <property type="match status" value="1"/>
</dbReference>
<dbReference type="Proteomes" id="UP001526143">
    <property type="component" value="Unassembled WGS sequence"/>
</dbReference>
<keyword evidence="7 9" id="KW-0057">Aromatic amino acid biosynthesis</keyword>
<dbReference type="EMBL" id="JAOWRF010000317">
    <property type="protein sequence ID" value="MCV3216213.1"/>
    <property type="molecule type" value="Genomic_DNA"/>
</dbReference>
<evidence type="ECO:0000256" key="1">
    <source>
        <dbReference type="ARBA" id="ARBA00001164"/>
    </source>
</evidence>
<comment type="similarity">
    <text evidence="9">Belongs to the TrpF family.</text>
</comment>
<dbReference type="HAMAP" id="MF_00135">
    <property type="entry name" value="PRAI"/>
    <property type="match status" value="1"/>
</dbReference>
<evidence type="ECO:0000256" key="3">
    <source>
        <dbReference type="ARBA" id="ARBA00012572"/>
    </source>
</evidence>
<dbReference type="Gene3D" id="3.20.20.70">
    <property type="entry name" value="Aldolase class I"/>
    <property type="match status" value="1"/>
</dbReference>
<keyword evidence="5 9" id="KW-0028">Amino-acid biosynthesis</keyword>
<evidence type="ECO:0000313" key="11">
    <source>
        <dbReference type="EMBL" id="MCV3216213.1"/>
    </source>
</evidence>
<name>A0ABT3B4B8_9CYAN</name>
<dbReference type="InterPro" id="IPR044643">
    <property type="entry name" value="TrpF_fam"/>
</dbReference>
<dbReference type="CDD" id="cd00405">
    <property type="entry name" value="PRAI"/>
    <property type="match status" value="1"/>
</dbReference>
<dbReference type="EC" id="5.3.1.24" evidence="3 9"/>
<evidence type="ECO:0000256" key="9">
    <source>
        <dbReference type="HAMAP-Rule" id="MF_00135"/>
    </source>
</evidence>
<evidence type="ECO:0000256" key="7">
    <source>
        <dbReference type="ARBA" id="ARBA00023141"/>
    </source>
</evidence>
<proteinExistence type="inferred from homology"/>
<keyword evidence="12" id="KW-1185">Reference proteome</keyword>